<dbReference type="Pfam" id="PF05423">
    <property type="entry name" value="Mycobact_memb"/>
    <property type="match status" value="1"/>
</dbReference>
<evidence type="ECO:0000256" key="4">
    <source>
        <dbReference type="ARBA" id="ARBA00022692"/>
    </source>
</evidence>
<organism evidence="7 8">
    <name type="scientific">[Mycobacterium] nativiensis</name>
    <dbReference type="NCBI Taxonomy" id="2855503"/>
    <lineage>
        <taxon>Bacteria</taxon>
        <taxon>Bacillati</taxon>
        <taxon>Actinomycetota</taxon>
        <taxon>Actinomycetes</taxon>
        <taxon>Mycobacteriales</taxon>
        <taxon>Mycobacteriaceae</taxon>
        <taxon>Mycolicibacter</taxon>
    </lineage>
</organism>
<evidence type="ECO:0000256" key="6">
    <source>
        <dbReference type="ARBA" id="ARBA00023136"/>
    </source>
</evidence>
<sequence length="130" mass="13673">MYLVVLATLCGAGAVIAHLRLSDIPDPAVAQSPRPPAIGRLNEKTVEYRLDGEAGTTVSVSYLDADGTVQELSATLPWQTTLHTRRLTVATGLMAQAETDPLSCRIAVDGHVRDEASSKSSAVACKVVVS</sequence>
<dbReference type="RefSeq" id="WP_224976708.1">
    <property type="nucleotide sequence ID" value="NZ_JAYJJU010000002.1"/>
</dbReference>
<name>A0ABU5XRT3_9MYCO</name>
<dbReference type="EMBL" id="JAYJJU010000002">
    <property type="protein sequence ID" value="MEB3030658.1"/>
    <property type="molecule type" value="Genomic_DNA"/>
</dbReference>
<dbReference type="InterPro" id="IPR038468">
    <property type="entry name" value="MmpS_C"/>
</dbReference>
<proteinExistence type="inferred from homology"/>
<evidence type="ECO:0000313" key="7">
    <source>
        <dbReference type="EMBL" id="MEB3030658.1"/>
    </source>
</evidence>
<reference evidence="7 8" key="1">
    <citation type="submission" date="2023-12" db="EMBL/GenBank/DDBJ databases">
        <title>Description of new species of Mycobacterium terrae complex isolated from sewage at the Sao Paulo Zoological Park Foundation in Brazil.</title>
        <authorList>
            <person name="Romagnoli C.L."/>
            <person name="Conceicao E.C."/>
            <person name="Machado E."/>
            <person name="Barreto L.B.P.F."/>
            <person name="Sharma A."/>
            <person name="Silva N.M."/>
            <person name="Marques L.E."/>
            <person name="Juliana M.A."/>
            <person name="Lourenco M.C.S."/>
            <person name="Digiampietri L.A."/>
            <person name="Suffys P.N."/>
            <person name="Viana-Niero C."/>
        </authorList>
    </citation>
    <scope>NUCLEOTIDE SEQUENCE [LARGE SCALE GENOMIC DNA]</scope>
    <source>
        <strain evidence="7 8">MYC340</strain>
    </source>
</reference>
<comment type="similarity">
    <text evidence="2">Belongs to the MmpS family.</text>
</comment>
<keyword evidence="4" id="KW-0812">Transmembrane</keyword>
<evidence type="ECO:0000256" key="5">
    <source>
        <dbReference type="ARBA" id="ARBA00022989"/>
    </source>
</evidence>
<evidence type="ECO:0000256" key="2">
    <source>
        <dbReference type="ARBA" id="ARBA00007531"/>
    </source>
</evidence>
<comment type="subcellular location">
    <subcellularLocation>
        <location evidence="1">Cell membrane</location>
    </subcellularLocation>
</comment>
<evidence type="ECO:0000256" key="3">
    <source>
        <dbReference type="ARBA" id="ARBA00022475"/>
    </source>
</evidence>
<dbReference type="Gene3D" id="2.60.40.2880">
    <property type="entry name" value="MmpS1-5, C-terminal soluble domain"/>
    <property type="match status" value="1"/>
</dbReference>
<accession>A0ABU5XRT3</accession>
<keyword evidence="8" id="KW-1185">Reference proteome</keyword>
<keyword evidence="3" id="KW-1003">Cell membrane</keyword>
<gene>
    <name evidence="7" type="ORF">KV113_03725</name>
</gene>
<dbReference type="InterPro" id="IPR008693">
    <property type="entry name" value="MmpS"/>
</dbReference>
<protein>
    <submittedName>
        <fullName evidence="7">MmpS family transport accessory protein</fullName>
    </submittedName>
</protein>
<comment type="caution">
    <text evidence="7">The sequence shown here is derived from an EMBL/GenBank/DDBJ whole genome shotgun (WGS) entry which is preliminary data.</text>
</comment>
<keyword evidence="6" id="KW-0472">Membrane</keyword>
<evidence type="ECO:0000313" key="8">
    <source>
        <dbReference type="Proteomes" id="UP001298593"/>
    </source>
</evidence>
<evidence type="ECO:0000256" key="1">
    <source>
        <dbReference type="ARBA" id="ARBA00004236"/>
    </source>
</evidence>
<dbReference type="Proteomes" id="UP001298593">
    <property type="component" value="Unassembled WGS sequence"/>
</dbReference>
<keyword evidence="5" id="KW-1133">Transmembrane helix</keyword>